<comment type="caution">
    <text evidence="1">The sequence shown here is derived from an EMBL/GenBank/DDBJ whole genome shotgun (WGS) entry which is preliminary data.</text>
</comment>
<keyword evidence="2" id="KW-1185">Reference proteome</keyword>
<evidence type="ECO:0000313" key="1">
    <source>
        <dbReference type="EMBL" id="KAI3808581.1"/>
    </source>
</evidence>
<organism evidence="1 2">
    <name type="scientific">Smallanthus sonchifolius</name>
    <dbReference type="NCBI Taxonomy" id="185202"/>
    <lineage>
        <taxon>Eukaryota</taxon>
        <taxon>Viridiplantae</taxon>
        <taxon>Streptophyta</taxon>
        <taxon>Embryophyta</taxon>
        <taxon>Tracheophyta</taxon>
        <taxon>Spermatophyta</taxon>
        <taxon>Magnoliopsida</taxon>
        <taxon>eudicotyledons</taxon>
        <taxon>Gunneridae</taxon>
        <taxon>Pentapetalae</taxon>
        <taxon>asterids</taxon>
        <taxon>campanulids</taxon>
        <taxon>Asterales</taxon>
        <taxon>Asteraceae</taxon>
        <taxon>Asteroideae</taxon>
        <taxon>Heliantheae alliance</taxon>
        <taxon>Millerieae</taxon>
        <taxon>Smallanthus</taxon>
    </lineage>
</organism>
<proteinExistence type="predicted"/>
<name>A0ACB9ILA9_9ASTR</name>
<protein>
    <submittedName>
        <fullName evidence="1">Uncharacterized protein</fullName>
    </submittedName>
</protein>
<reference evidence="1 2" key="2">
    <citation type="journal article" date="2022" name="Mol. Ecol. Resour.">
        <title>The genomes of chicory, endive, great burdock and yacon provide insights into Asteraceae paleo-polyploidization history and plant inulin production.</title>
        <authorList>
            <person name="Fan W."/>
            <person name="Wang S."/>
            <person name="Wang H."/>
            <person name="Wang A."/>
            <person name="Jiang F."/>
            <person name="Liu H."/>
            <person name="Zhao H."/>
            <person name="Xu D."/>
            <person name="Zhang Y."/>
        </authorList>
    </citation>
    <scope>NUCLEOTIDE SEQUENCE [LARGE SCALE GENOMIC DNA]</scope>
    <source>
        <strain evidence="2">cv. Yunnan</strain>
        <tissue evidence="1">Leaves</tissue>
    </source>
</reference>
<accession>A0ACB9ILA9</accession>
<gene>
    <name evidence="1" type="ORF">L1987_24535</name>
</gene>
<evidence type="ECO:0000313" key="2">
    <source>
        <dbReference type="Proteomes" id="UP001056120"/>
    </source>
</evidence>
<dbReference type="Proteomes" id="UP001056120">
    <property type="component" value="Linkage Group LG08"/>
</dbReference>
<reference evidence="2" key="1">
    <citation type="journal article" date="2022" name="Mol. Ecol. Resour.">
        <title>The genomes of chicory, endive, great burdock and yacon provide insights into Asteraceae palaeo-polyploidization history and plant inulin production.</title>
        <authorList>
            <person name="Fan W."/>
            <person name="Wang S."/>
            <person name="Wang H."/>
            <person name="Wang A."/>
            <person name="Jiang F."/>
            <person name="Liu H."/>
            <person name="Zhao H."/>
            <person name="Xu D."/>
            <person name="Zhang Y."/>
        </authorList>
    </citation>
    <scope>NUCLEOTIDE SEQUENCE [LARGE SCALE GENOMIC DNA]</scope>
    <source>
        <strain evidence="2">cv. Yunnan</strain>
    </source>
</reference>
<dbReference type="EMBL" id="CM042025">
    <property type="protein sequence ID" value="KAI3808581.1"/>
    <property type="molecule type" value="Genomic_DNA"/>
</dbReference>
<sequence length="397" mass="46392">MLSKFKEFKEDAEWETKTRIECLRSDNGGVYTSREFNDYLKVCKVKTQFTCANNPQQNGVSERQNRTNTEVAGSMMHDKNIPGRFWAESMSTATYVHNRCYFYEAPAWWSENQQQLSDTQVLKEELEGRVTLSFTNFELTEEENNEEEPRTSPRRTSWQTGTNTRNNEVNDQQFEASHEREPSVRRSSRVSKPNPRYANVSILEEQKEVELESFEHASKEGKWMNAMKEEIKALMENQTWELVQSENRTSIVSCKWVFKIKWKTDGTVERYKARLVAREFSQQQGLGYEETFSPVAKLTMVRPKRFESLESPKYPNHVWKLKKALYSLKQSPRAWFGKISKLLELNGFRSTAPDTSLFILAKGKKVALVLVYVDDLIITGDLEEEVEQLKKKYLCKV</sequence>